<evidence type="ECO:0000259" key="5">
    <source>
        <dbReference type="PROSITE" id="PS50405"/>
    </source>
</evidence>
<dbReference type="Proteomes" id="UP000587991">
    <property type="component" value="Unassembled WGS sequence"/>
</dbReference>
<dbReference type="Pfam" id="PF00043">
    <property type="entry name" value="GST_C"/>
    <property type="match status" value="1"/>
</dbReference>
<comment type="catalytic activity">
    <reaction evidence="3">
        <text>RX + glutathione = an S-substituted glutathione + a halide anion + H(+)</text>
        <dbReference type="Rhea" id="RHEA:16437"/>
        <dbReference type="ChEBI" id="CHEBI:15378"/>
        <dbReference type="ChEBI" id="CHEBI:16042"/>
        <dbReference type="ChEBI" id="CHEBI:17792"/>
        <dbReference type="ChEBI" id="CHEBI:57925"/>
        <dbReference type="ChEBI" id="CHEBI:90779"/>
        <dbReference type="EC" id="2.5.1.18"/>
    </reaction>
</comment>
<keyword evidence="2 6" id="KW-0808">Transferase</keyword>
<dbReference type="AlphaFoldDB" id="A0A847RYP0"/>
<proteinExistence type="predicted"/>
<dbReference type="PANTHER" id="PTHR43968:SF6">
    <property type="entry name" value="GLUTATHIONE S-TRANSFERASE OMEGA"/>
    <property type="match status" value="1"/>
</dbReference>
<dbReference type="PANTHER" id="PTHR43968">
    <property type="match status" value="1"/>
</dbReference>
<dbReference type="GO" id="GO:0004364">
    <property type="term" value="F:glutathione transferase activity"/>
    <property type="evidence" value="ECO:0007669"/>
    <property type="project" value="UniProtKB-EC"/>
</dbReference>
<dbReference type="EC" id="2.5.1.18" evidence="1"/>
<dbReference type="RefSeq" id="WP_168877925.1">
    <property type="nucleotide sequence ID" value="NZ_JABAIM010000003.1"/>
</dbReference>
<dbReference type="InterPro" id="IPR050983">
    <property type="entry name" value="GST_Omega/HSP26"/>
</dbReference>
<dbReference type="SUPFAM" id="SSF52833">
    <property type="entry name" value="Thioredoxin-like"/>
    <property type="match status" value="1"/>
</dbReference>
<gene>
    <name evidence="6" type="ORF">HF682_13930</name>
</gene>
<evidence type="ECO:0000313" key="7">
    <source>
        <dbReference type="Proteomes" id="UP000587991"/>
    </source>
</evidence>
<evidence type="ECO:0000256" key="3">
    <source>
        <dbReference type="ARBA" id="ARBA00047960"/>
    </source>
</evidence>
<reference evidence="6 7" key="1">
    <citation type="submission" date="2020-04" db="EMBL/GenBank/DDBJ databases">
        <title>Draft genome of Leeia sp. IMCC25680.</title>
        <authorList>
            <person name="Song J."/>
            <person name="Cho J.-C."/>
        </authorList>
    </citation>
    <scope>NUCLEOTIDE SEQUENCE [LARGE SCALE GENOMIC DNA]</scope>
    <source>
        <strain evidence="6 7">IMCC25680</strain>
    </source>
</reference>
<feature type="domain" description="GST C-terminal" evidence="5">
    <location>
        <begin position="83"/>
        <end position="205"/>
    </location>
</feature>
<dbReference type="InterPro" id="IPR010987">
    <property type="entry name" value="Glutathione-S-Trfase_C-like"/>
</dbReference>
<dbReference type="PROSITE" id="PS50404">
    <property type="entry name" value="GST_NTER"/>
    <property type="match status" value="1"/>
</dbReference>
<dbReference type="InterPro" id="IPR045073">
    <property type="entry name" value="Omega/Tau-like"/>
</dbReference>
<dbReference type="Gene3D" id="1.20.1050.10">
    <property type="match status" value="1"/>
</dbReference>
<dbReference type="InterPro" id="IPR004046">
    <property type="entry name" value="GST_C"/>
</dbReference>
<dbReference type="InterPro" id="IPR004045">
    <property type="entry name" value="Glutathione_S-Trfase_N"/>
</dbReference>
<comment type="caution">
    <text evidence="6">The sequence shown here is derived from an EMBL/GenBank/DDBJ whole genome shotgun (WGS) entry which is preliminary data.</text>
</comment>
<dbReference type="InterPro" id="IPR040079">
    <property type="entry name" value="Glutathione_S-Trfase"/>
</dbReference>
<dbReference type="InterPro" id="IPR036282">
    <property type="entry name" value="Glutathione-S-Trfase_C_sf"/>
</dbReference>
<dbReference type="GO" id="GO:0005737">
    <property type="term" value="C:cytoplasm"/>
    <property type="evidence" value="ECO:0007669"/>
    <property type="project" value="TreeGrafter"/>
</dbReference>
<protein>
    <recommendedName>
        <fullName evidence="1">glutathione transferase</fullName>
        <ecNumber evidence="1">2.5.1.18</ecNumber>
    </recommendedName>
</protein>
<dbReference type="SUPFAM" id="SSF47616">
    <property type="entry name" value="GST C-terminal domain-like"/>
    <property type="match status" value="1"/>
</dbReference>
<evidence type="ECO:0000259" key="4">
    <source>
        <dbReference type="PROSITE" id="PS50404"/>
    </source>
</evidence>
<dbReference type="SFLD" id="SFLDS00019">
    <property type="entry name" value="Glutathione_Transferase_(cytos"/>
    <property type="match status" value="1"/>
</dbReference>
<organism evidence="6 7">
    <name type="scientific">Leeia aquatica</name>
    <dbReference type="NCBI Taxonomy" id="2725557"/>
    <lineage>
        <taxon>Bacteria</taxon>
        <taxon>Pseudomonadati</taxon>
        <taxon>Pseudomonadota</taxon>
        <taxon>Betaproteobacteria</taxon>
        <taxon>Neisseriales</taxon>
        <taxon>Leeiaceae</taxon>
        <taxon>Leeia</taxon>
    </lineage>
</organism>
<dbReference type="SFLD" id="SFLDG01152">
    <property type="entry name" value="Main.3:_Omega-_and_Tau-like"/>
    <property type="match status" value="1"/>
</dbReference>
<dbReference type="InterPro" id="IPR036249">
    <property type="entry name" value="Thioredoxin-like_sf"/>
</dbReference>
<dbReference type="SFLD" id="SFLDG00358">
    <property type="entry name" value="Main_(cytGST)"/>
    <property type="match status" value="1"/>
</dbReference>
<evidence type="ECO:0000313" key="6">
    <source>
        <dbReference type="EMBL" id="NLR76260.1"/>
    </source>
</evidence>
<dbReference type="PROSITE" id="PS50405">
    <property type="entry name" value="GST_CTER"/>
    <property type="match status" value="1"/>
</dbReference>
<accession>A0A847RYP0</accession>
<dbReference type="Gene3D" id="3.40.30.10">
    <property type="entry name" value="Glutaredoxin"/>
    <property type="match status" value="1"/>
</dbReference>
<name>A0A847RYP0_9NEIS</name>
<dbReference type="Pfam" id="PF13409">
    <property type="entry name" value="GST_N_2"/>
    <property type="match status" value="1"/>
</dbReference>
<evidence type="ECO:0000256" key="1">
    <source>
        <dbReference type="ARBA" id="ARBA00012452"/>
    </source>
</evidence>
<dbReference type="EMBL" id="JABAIM010000003">
    <property type="protein sequence ID" value="NLR76260.1"/>
    <property type="molecule type" value="Genomic_DNA"/>
</dbReference>
<sequence>MKLTLISHRLCPYVQRAAIALQEKGVPFERVDIDLAHKPDWFLALSPTGKTPLLLVEGQPIFESAVICEYLEDTALPALHPTDALQRAQHRGWIEFASVTLNDIGNLYAAADEAGLQRAGQALRTRFERLESVLGEGSFFAGSAFSLVDAAFAPAFRYFEALTEVADLQLFAGLPKLQAWRQALADRPSVQQAVDVGYPRELRAFVSQKGSALARRMQLAA</sequence>
<evidence type="ECO:0000256" key="2">
    <source>
        <dbReference type="ARBA" id="ARBA00022679"/>
    </source>
</evidence>
<keyword evidence="7" id="KW-1185">Reference proteome</keyword>
<feature type="domain" description="GST N-terminal" evidence="4">
    <location>
        <begin position="1"/>
        <end position="79"/>
    </location>
</feature>
<dbReference type="CDD" id="cd00299">
    <property type="entry name" value="GST_C_family"/>
    <property type="match status" value="1"/>
</dbReference>